<dbReference type="EMBL" id="MRZU01000002">
    <property type="protein sequence ID" value="OUJ19440.1"/>
    <property type="molecule type" value="Genomic_DNA"/>
</dbReference>
<dbReference type="Gene3D" id="3.30.1380.20">
    <property type="entry name" value="Trafficking protein particle complex subunit 3"/>
    <property type="match status" value="2"/>
</dbReference>
<dbReference type="InterPro" id="IPR004096">
    <property type="entry name" value="V4R"/>
</dbReference>
<dbReference type="PANTHER" id="PTHR35090:SF1">
    <property type="entry name" value="SLR0144 PROTEIN"/>
    <property type="match status" value="1"/>
</dbReference>
<sequence>MTIEEALHNLHKHKPSAWTENEVQTREELGETVDIYTFKQLQSSIFLFDPTLLTNTYTHTKNILNKEVNDWCEKTGLNDFYQKDFQKLTNEKKEKHIQSIVNEHVNKILKKMGYGVVNLKKTNLEENQIHIEVKESIESFNSSNIKRPYCFMLSGLLSGLIGSRFGNWIAYETKCNATGHNSCEIILGPEEKTIENMRKYLDLSPRFSFGFKNRLSSMMADSRKKEDYSPLLEEITNKTLNIVGRDLKSKPRPELGSDITIKALQKYYLTFYVKDYNTGSQNLYDAGYQQGYRLARILSAIGINNIYQIERVLPEMWKKLGLGILKTTREGYNTFKIEIEECAYTSDLNLDNEICHYNSGIFAGIFSHTQNKDYKTKEINCNAKSTENCTHIIQEN</sequence>
<dbReference type="RefSeq" id="WP_086636539.1">
    <property type="nucleotide sequence ID" value="NZ_MRZU01000002.1"/>
</dbReference>
<organism evidence="2 3">
    <name type="scientific">Methanonatronarchaeum thermophilum</name>
    <dbReference type="NCBI Taxonomy" id="1927129"/>
    <lineage>
        <taxon>Archaea</taxon>
        <taxon>Methanobacteriati</taxon>
        <taxon>Methanobacteriota</taxon>
        <taxon>Methanonatronarchaeia</taxon>
        <taxon>Methanonatronarchaeales</taxon>
        <taxon>Methanonatronarchaeaceae</taxon>
        <taxon>Methanonatronarchaeum</taxon>
    </lineage>
</organism>
<accession>A0A1Y3GDV3</accession>
<dbReference type="SUPFAM" id="SSF111126">
    <property type="entry name" value="Ligand-binding domain in the NO signalling and Golgi transport"/>
    <property type="match status" value="2"/>
</dbReference>
<reference evidence="2 3" key="1">
    <citation type="submission" date="2016-12" db="EMBL/GenBank/DDBJ databases">
        <title>Discovery of methanogenic haloarchaea.</title>
        <authorList>
            <person name="Sorokin D.Y."/>
            <person name="Makarova K.S."/>
            <person name="Abbas B."/>
            <person name="Ferrer M."/>
            <person name="Golyshin P.N."/>
        </authorList>
    </citation>
    <scope>NUCLEOTIDE SEQUENCE [LARGE SCALE GENOMIC DNA]</scope>
    <source>
        <strain evidence="2">AMET1</strain>
    </source>
</reference>
<dbReference type="Proteomes" id="UP000195137">
    <property type="component" value="Unassembled WGS sequence"/>
</dbReference>
<dbReference type="OrthoDB" id="371687at2157"/>
<gene>
    <name evidence="2" type="ORF">AMET1_0110</name>
</gene>
<dbReference type="SMART" id="SM00989">
    <property type="entry name" value="V4R"/>
    <property type="match status" value="2"/>
</dbReference>
<dbReference type="Pfam" id="PF02830">
    <property type="entry name" value="V4R"/>
    <property type="match status" value="2"/>
</dbReference>
<proteinExistence type="predicted"/>
<feature type="domain" description="4-vinyl reductase 4VR" evidence="1">
    <location>
        <begin position="128"/>
        <end position="189"/>
    </location>
</feature>
<name>A0A1Y3GDV3_9EURY</name>
<comment type="caution">
    <text evidence="2">The sequence shown here is derived from an EMBL/GenBank/DDBJ whole genome shotgun (WGS) entry which is preliminary data.</text>
</comment>
<dbReference type="AlphaFoldDB" id="A0A1Y3GDV3"/>
<keyword evidence="3" id="KW-1185">Reference proteome</keyword>
<evidence type="ECO:0000313" key="2">
    <source>
        <dbReference type="EMBL" id="OUJ19440.1"/>
    </source>
</evidence>
<dbReference type="InterPro" id="IPR024096">
    <property type="entry name" value="NO_sig/Golgi_transp_ligand-bd"/>
</dbReference>
<feature type="domain" description="4-vinyl reductase 4VR" evidence="1">
    <location>
        <begin position="334"/>
        <end position="395"/>
    </location>
</feature>
<dbReference type="PANTHER" id="PTHR35090">
    <property type="entry name" value="DNA-DIRECTED RNA POLYMERASE SUBUNIT I"/>
    <property type="match status" value="1"/>
</dbReference>
<evidence type="ECO:0000259" key="1">
    <source>
        <dbReference type="SMART" id="SM00989"/>
    </source>
</evidence>
<evidence type="ECO:0000313" key="3">
    <source>
        <dbReference type="Proteomes" id="UP000195137"/>
    </source>
</evidence>
<protein>
    <submittedName>
        <fullName evidence="2">Putative transcriptional regulator containing HTH and 4VR domain</fullName>
    </submittedName>
</protein>